<accession>A0A850QCF2</accession>
<proteinExistence type="predicted"/>
<comment type="caution">
    <text evidence="1">The sequence shown here is derived from an EMBL/GenBank/DDBJ whole genome shotgun (WGS) entry which is preliminary data.</text>
</comment>
<evidence type="ECO:0000313" key="1">
    <source>
        <dbReference type="EMBL" id="NVO24618.1"/>
    </source>
</evidence>
<dbReference type="Proteomes" id="UP000523601">
    <property type="component" value="Unassembled WGS sequence"/>
</dbReference>
<keyword evidence="3" id="KW-1185">Reference proteome</keyword>
<name>A0A850QCF2_9RHOB</name>
<evidence type="ECO:0000313" key="4">
    <source>
        <dbReference type="Proteomes" id="UP000592216"/>
    </source>
</evidence>
<protein>
    <recommendedName>
        <fullName evidence="5">STAS domain-containing protein</fullName>
    </recommendedName>
</protein>
<evidence type="ECO:0000313" key="2">
    <source>
        <dbReference type="EMBL" id="NVO28847.1"/>
    </source>
</evidence>
<dbReference type="Proteomes" id="UP000592216">
    <property type="component" value="Unassembled WGS sequence"/>
</dbReference>
<gene>
    <name evidence="2" type="ORF">HJ526_15565</name>
    <name evidence="1" type="ORF">HJ536_14730</name>
</gene>
<organism evidence="1 4">
    <name type="scientific">Donghicola mangrovi</name>
    <dbReference type="NCBI Taxonomy" id="2729614"/>
    <lineage>
        <taxon>Bacteria</taxon>
        <taxon>Pseudomonadati</taxon>
        <taxon>Pseudomonadota</taxon>
        <taxon>Alphaproteobacteria</taxon>
        <taxon>Rhodobacterales</taxon>
        <taxon>Roseobacteraceae</taxon>
        <taxon>Donghicola</taxon>
    </lineage>
</organism>
<sequence length="102" mass="10911">MDKIKINLSSQMTTTLADLEPVRFGFEEAAGTESAELTTDIDDDSSDVVLFGIAQLIMVALKEQAVTKDQVTATLLTSPKLAEAFVRIGLSDAEIAALSARH</sequence>
<reference evidence="3 4" key="1">
    <citation type="submission" date="2020-04" db="EMBL/GenBank/DDBJ databases">
        <title>Donghicola sp., a member of the Rhodobacteraceae family isolated from mangrove forest in Thailand.</title>
        <authorList>
            <person name="Charoenyingcharoen P."/>
            <person name="Yukphan P."/>
        </authorList>
    </citation>
    <scope>NUCLEOTIDE SEQUENCE [LARGE SCALE GENOMIC DNA]</scope>
    <source>
        <strain evidence="1 4">B5-SW-15</strain>
        <strain evidence="2 3">C2-DW-16</strain>
    </source>
</reference>
<dbReference type="AlphaFoldDB" id="A0A850QCF2"/>
<dbReference type="RefSeq" id="WP_176855529.1">
    <property type="nucleotide sequence ID" value="NZ_JABCJD010000008.1"/>
</dbReference>
<evidence type="ECO:0000313" key="3">
    <source>
        <dbReference type="Proteomes" id="UP000523601"/>
    </source>
</evidence>
<evidence type="ECO:0008006" key="5">
    <source>
        <dbReference type="Google" id="ProtNLM"/>
    </source>
</evidence>
<dbReference type="EMBL" id="JABCJE010000007">
    <property type="protein sequence ID" value="NVO24618.1"/>
    <property type="molecule type" value="Genomic_DNA"/>
</dbReference>
<dbReference type="EMBL" id="JABCJD010000008">
    <property type="protein sequence ID" value="NVO28847.1"/>
    <property type="molecule type" value="Genomic_DNA"/>
</dbReference>